<organism evidence="5 6">
    <name type="scientific">Morus notabilis</name>
    <dbReference type="NCBI Taxonomy" id="981085"/>
    <lineage>
        <taxon>Eukaryota</taxon>
        <taxon>Viridiplantae</taxon>
        <taxon>Streptophyta</taxon>
        <taxon>Embryophyta</taxon>
        <taxon>Tracheophyta</taxon>
        <taxon>Spermatophyta</taxon>
        <taxon>Magnoliopsida</taxon>
        <taxon>eudicotyledons</taxon>
        <taxon>Gunneridae</taxon>
        <taxon>Pentapetalae</taxon>
        <taxon>rosids</taxon>
        <taxon>fabids</taxon>
        <taxon>Rosales</taxon>
        <taxon>Moraceae</taxon>
        <taxon>Moreae</taxon>
        <taxon>Morus</taxon>
    </lineage>
</organism>
<accession>W9QMB9</accession>
<dbReference type="InterPro" id="IPR011515">
    <property type="entry name" value="Shugoshin_C"/>
</dbReference>
<dbReference type="GO" id="GO:0045144">
    <property type="term" value="P:meiotic sister chromatid segregation"/>
    <property type="evidence" value="ECO:0007669"/>
    <property type="project" value="InterPro"/>
</dbReference>
<evidence type="ECO:0000313" key="5">
    <source>
        <dbReference type="EMBL" id="EXB32329.1"/>
    </source>
</evidence>
<dbReference type="STRING" id="981085.W9QMB9"/>
<keyword evidence="2" id="KW-0159">Chromosome partition</keyword>
<gene>
    <name evidence="5" type="ORF">L484_005535</name>
</gene>
<dbReference type="PANTHER" id="PTHR34373:SF9">
    <property type="entry name" value="SHUGOSHIN 2"/>
    <property type="match status" value="1"/>
</dbReference>
<sequence length="421" mass="46670">MDTAILVDSNNVAVGDGKYYVEKLEKKLEKLKVVQHELGCKNGLLIARKVEAGAGSSHHDETAKSSQADKETKPSNANKRKQARNQSLGCPPVKAVCAKEEVNKRRSCSRRQSARLKSKGLEVTEDSFPMDNAKIPVSSTHDDQIDASDGKYYVEKLEKKLEKLKVVQHELGCKNGLLIARKVEAGAGSSHHDETAKSSQADKETKPSNANKRKQARNQSLGCPPVKAVCAKEEVNKRRSCSRRQSARLKSKGLEVTEDSFPMDNAKIPVSSTHDDQIDASGQTILESSTKEEDEENDIPGSEDLGPPTVKAFEVREETEKKRRSRRQSATFKTEESEATEESYEIDAKYHVSSLHDDEIGTSGQTFSELSVKKEYEGNATAGSEGQELRRSSVGRPLRRAAVKVQSYKEIPLKIKMRRME</sequence>
<dbReference type="PANTHER" id="PTHR34373">
    <property type="entry name" value="SHUGOSHIN 2"/>
    <property type="match status" value="1"/>
</dbReference>
<keyword evidence="6" id="KW-1185">Reference proteome</keyword>
<dbReference type="EMBL" id="KE343523">
    <property type="protein sequence ID" value="EXB32329.1"/>
    <property type="molecule type" value="Genomic_DNA"/>
</dbReference>
<feature type="compositionally biased region" description="Basic residues" evidence="3">
    <location>
        <begin position="238"/>
        <end position="251"/>
    </location>
</feature>
<feature type="compositionally biased region" description="Basic residues" evidence="3">
    <location>
        <begin position="105"/>
        <end position="118"/>
    </location>
</feature>
<evidence type="ECO:0000259" key="4">
    <source>
        <dbReference type="Pfam" id="PF07557"/>
    </source>
</evidence>
<evidence type="ECO:0000256" key="1">
    <source>
        <dbReference type="ARBA" id="ARBA00010845"/>
    </source>
</evidence>
<feature type="compositionally biased region" description="Basic and acidic residues" evidence="3">
    <location>
        <begin position="190"/>
        <end position="206"/>
    </location>
</feature>
<dbReference type="AlphaFoldDB" id="W9QMB9"/>
<protein>
    <recommendedName>
        <fullName evidence="4">Shugoshin C-terminal domain-containing protein</fullName>
    </recommendedName>
</protein>
<feature type="region of interest" description="Disordered" evidence="3">
    <location>
        <begin position="186"/>
        <end position="220"/>
    </location>
</feature>
<dbReference type="Proteomes" id="UP000030645">
    <property type="component" value="Unassembled WGS sequence"/>
</dbReference>
<reference evidence="6" key="1">
    <citation type="submission" date="2013-01" db="EMBL/GenBank/DDBJ databases">
        <title>Draft Genome Sequence of a Mulberry Tree, Morus notabilis C.K. Schneid.</title>
        <authorList>
            <person name="He N."/>
            <person name="Zhao S."/>
        </authorList>
    </citation>
    <scope>NUCLEOTIDE SEQUENCE</scope>
</reference>
<evidence type="ECO:0000313" key="6">
    <source>
        <dbReference type="Proteomes" id="UP000030645"/>
    </source>
</evidence>
<feature type="region of interest" description="Disordered" evidence="3">
    <location>
        <begin position="101"/>
        <end position="121"/>
    </location>
</feature>
<dbReference type="GO" id="GO:0005634">
    <property type="term" value="C:nucleus"/>
    <property type="evidence" value="ECO:0007669"/>
    <property type="project" value="InterPro"/>
</dbReference>
<feature type="region of interest" description="Disordered" evidence="3">
    <location>
        <begin position="234"/>
        <end position="344"/>
    </location>
</feature>
<evidence type="ECO:0000256" key="2">
    <source>
        <dbReference type="ARBA" id="ARBA00022829"/>
    </source>
</evidence>
<name>W9QMB9_9ROSA</name>
<feature type="domain" description="Shugoshin C-terminal" evidence="4">
    <location>
        <begin position="395"/>
        <end position="419"/>
    </location>
</feature>
<feature type="compositionally biased region" description="Basic and acidic residues" evidence="3">
    <location>
        <begin position="57"/>
        <end position="73"/>
    </location>
</feature>
<dbReference type="Pfam" id="PF07557">
    <property type="entry name" value="Shugoshin_C"/>
    <property type="match status" value="1"/>
</dbReference>
<dbReference type="eggNOG" id="ENOG502RYDC">
    <property type="taxonomic scope" value="Eukaryota"/>
</dbReference>
<comment type="similarity">
    <text evidence="1">Belongs to the shugoshin family.</text>
</comment>
<evidence type="ECO:0000256" key="3">
    <source>
        <dbReference type="SAM" id="MobiDB-lite"/>
    </source>
</evidence>
<feature type="region of interest" description="Disordered" evidence="3">
    <location>
        <begin position="53"/>
        <end position="87"/>
    </location>
</feature>
<dbReference type="GO" id="GO:0000775">
    <property type="term" value="C:chromosome, centromeric region"/>
    <property type="evidence" value="ECO:0007669"/>
    <property type="project" value="InterPro"/>
</dbReference>
<dbReference type="InterPro" id="IPR044693">
    <property type="entry name" value="SGO_plant"/>
</dbReference>
<proteinExistence type="inferred from homology"/>
<dbReference type="GO" id="GO:0034090">
    <property type="term" value="P:maintenance of meiotic sister chromatid cohesion"/>
    <property type="evidence" value="ECO:0007669"/>
    <property type="project" value="InterPro"/>
</dbReference>